<evidence type="ECO:0000313" key="2">
    <source>
        <dbReference type="Proteomes" id="UP000001338"/>
    </source>
</evidence>
<gene>
    <name evidence="1" type="ORF">LEP1GSC036_0305</name>
</gene>
<dbReference type="Proteomes" id="UP000001338">
    <property type="component" value="Unassembled WGS sequence"/>
</dbReference>
<name>A0A828Z4H5_9LEPT</name>
<accession>A0A828Z4H5</accession>
<proteinExistence type="predicted"/>
<evidence type="ECO:0000313" key="1">
    <source>
        <dbReference type="EMBL" id="EKR65291.1"/>
    </source>
</evidence>
<sequence length="59" mass="7045">MGPSLFHRGFVGIPTDLSSDPNTWGWLWIKGFRFFRKNRILLKKSKIVLRLIPTENRFR</sequence>
<protein>
    <submittedName>
        <fullName evidence="1">Uncharacterized protein</fullName>
    </submittedName>
</protein>
<comment type="caution">
    <text evidence="1">The sequence shown here is derived from an EMBL/GenBank/DDBJ whole genome shotgun (WGS) entry which is preliminary data.</text>
</comment>
<dbReference type="AlphaFoldDB" id="A0A828Z4H5"/>
<dbReference type="EMBL" id="AFLV02000023">
    <property type="protein sequence ID" value="EKR65291.1"/>
    <property type="molecule type" value="Genomic_DNA"/>
</dbReference>
<organism evidence="1 2">
    <name type="scientific">Leptospira weilii str. 2006001853</name>
    <dbReference type="NCBI Taxonomy" id="1001589"/>
    <lineage>
        <taxon>Bacteria</taxon>
        <taxon>Pseudomonadati</taxon>
        <taxon>Spirochaetota</taxon>
        <taxon>Spirochaetia</taxon>
        <taxon>Leptospirales</taxon>
        <taxon>Leptospiraceae</taxon>
        <taxon>Leptospira</taxon>
    </lineage>
</organism>
<reference evidence="1 2" key="1">
    <citation type="submission" date="2012-10" db="EMBL/GenBank/DDBJ databases">
        <authorList>
            <person name="Harkins D.M."/>
            <person name="Durkin A.S."/>
            <person name="Brinkac L.M."/>
            <person name="Haft D.H."/>
            <person name="Selengut J.D."/>
            <person name="Sanka R."/>
            <person name="DePew J."/>
            <person name="Purushe J."/>
            <person name="Whelen A.C."/>
            <person name="Vinetz J.M."/>
            <person name="Sutton G.G."/>
            <person name="Nierman W.C."/>
            <person name="Fouts D.E."/>
        </authorList>
    </citation>
    <scope>NUCLEOTIDE SEQUENCE [LARGE SCALE GENOMIC DNA]</scope>
    <source>
        <strain evidence="1 2">2006001853</strain>
    </source>
</reference>